<evidence type="ECO:0000256" key="7">
    <source>
        <dbReference type="RuleBase" id="RU003653"/>
    </source>
</evidence>
<feature type="binding site" evidence="6">
    <location>
        <position position="175"/>
    </location>
    <ligand>
        <name>substrate</name>
    </ligand>
</feature>
<sequence>MIPIKRGKEIEAMRRSCRVVTEIIEKIRPILAPGITTEEVDKYAAHLIASYGAKSAFLGYRGFPGNICISINEEVVHGIGGKRKIQYGDLVKLDVGIILDGWIGDTAKTYPVGTVDVEDLRLIEVTNKALMLGIAQAQEGNRIGDISSAIERYVLEQGYQVVKEFVGHGVGRKLHEKPHVPNFGKPGQGPKLKAGMIIAIEPMVNKGSGKVLMMPDGWTAVTEDGQRSAHFEHTVLITKNGPEILTLTEDNVELAYHTAF</sequence>
<dbReference type="Proteomes" id="UP000031594">
    <property type="component" value="Unassembled WGS sequence"/>
</dbReference>
<feature type="binding site" evidence="6">
    <location>
        <position position="105"/>
    </location>
    <ligand>
        <name>a divalent metal cation</name>
        <dbReference type="ChEBI" id="CHEBI:60240"/>
        <label>1</label>
    </ligand>
</feature>
<reference evidence="10" key="2">
    <citation type="journal article" date="2019" name="BMC Genomics">
        <title>Complete genome sequence analysis of the thermoacidophilic verrucomicrobial methanotroph 'Candidatus Methylacidiphilum kamchatkense' strain Kam1 and comparison with its closest relatives.</title>
        <authorList>
            <person name="Kruse T."/>
            <person name="Ratnadevi C.M."/>
            <person name="Erikstad H.A."/>
            <person name="Birkeland N.K."/>
        </authorList>
    </citation>
    <scope>NUCLEOTIDE SEQUENCE</scope>
    <source>
        <strain evidence="10">Kam1</strain>
    </source>
</reference>
<dbReference type="EC" id="3.4.11.18" evidence="6 7"/>
<dbReference type="HAMAP" id="MF_01974">
    <property type="entry name" value="MetAP_1"/>
    <property type="match status" value="1"/>
</dbReference>
<evidence type="ECO:0000256" key="3">
    <source>
        <dbReference type="ARBA" id="ARBA00022670"/>
    </source>
</evidence>
<accession>A0A0C1RMW6</accession>
<comment type="cofactor">
    <cofactor evidence="6">
        <name>Co(2+)</name>
        <dbReference type="ChEBI" id="CHEBI:48828"/>
    </cofactor>
    <cofactor evidence="6">
        <name>Zn(2+)</name>
        <dbReference type="ChEBI" id="CHEBI:29105"/>
    </cofactor>
    <cofactor evidence="6">
        <name>Mn(2+)</name>
        <dbReference type="ChEBI" id="CHEBI:29035"/>
    </cofactor>
    <cofactor evidence="6">
        <name>Fe(2+)</name>
        <dbReference type="ChEBI" id="CHEBI:29033"/>
    </cofactor>
    <text evidence="6">Binds 2 divalent metal cations per subunit. Has a high-affinity and a low affinity metal-binding site. The true nature of the physiological cofactor is under debate. The enzyme is active with cobalt, zinc, manganese or divalent iron ions. Most likely, methionine aminopeptidases function as mononuclear Fe(2+)-metalloproteases under physiological conditions, and the catalytically relevant metal-binding site has been assigned to the histidine-containing high-affinity site.</text>
</comment>
<feature type="binding site" evidence="6">
    <location>
        <position position="105"/>
    </location>
    <ligand>
        <name>a divalent metal cation</name>
        <dbReference type="ChEBI" id="CHEBI:60240"/>
        <label>2</label>
        <note>catalytic</note>
    </ligand>
</feature>
<evidence type="ECO:0000256" key="4">
    <source>
        <dbReference type="ARBA" id="ARBA00022723"/>
    </source>
</evidence>
<protein>
    <recommendedName>
        <fullName evidence="6 7">Methionine aminopeptidase</fullName>
        <shortName evidence="6">MAP</shortName>
        <shortName evidence="6">MetAP</shortName>
        <ecNumber evidence="6 7">3.4.11.18</ecNumber>
    </recommendedName>
    <alternativeName>
        <fullName evidence="6">Peptidase M</fullName>
    </alternativeName>
</protein>
<dbReference type="InterPro" id="IPR036005">
    <property type="entry name" value="Creatinase/aminopeptidase-like"/>
</dbReference>
<keyword evidence="4 6" id="KW-0479">Metal-binding</keyword>
<reference evidence="12" key="3">
    <citation type="submission" date="2019-03" db="EMBL/GenBank/DDBJ databases">
        <title>Complete genome of Methylacidiphilum kamchatkense Kam1.</title>
        <authorList>
            <person name="Kruse T."/>
            <person name="Murarilal Ratnadevi C."/>
            <person name="Erikstad H.-A."/>
            <person name="Birkeland N.-K."/>
        </authorList>
    </citation>
    <scope>NUCLEOTIDE SEQUENCE [LARGE SCALE GENOMIC DNA]</scope>
    <source>
        <strain evidence="12">kam1</strain>
    </source>
</reference>
<comment type="subunit">
    <text evidence="6">Monomer.</text>
</comment>
<dbReference type="PROSITE" id="PS00680">
    <property type="entry name" value="MAP_1"/>
    <property type="match status" value="1"/>
</dbReference>
<name>A0A0C1RMW6_9BACT</name>
<dbReference type="InterPro" id="IPR001714">
    <property type="entry name" value="Pept_M24_MAP"/>
</dbReference>
<comment type="catalytic activity">
    <reaction evidence="6 7">
        <text>Release of N-terminal amino acids, preferentially methionine, from peptides and arylamides.</text>
        <dbReference type="EC" id="3.4.11.18"/>
    </reaction>
</comment>
<evidence type="ECO:0000256" key="1">
    <source>
        <dbReference type="ARBA" id="ARBA00002521"/>
    </source>
</evidence>
<keyword evidence="5 6" id="KW-0378">Hydrolase</keyword>
<dbReference type="NCBIfam" id="TIGR00500">
    <property type="entry name" value="met_pdase_I"/>
    <property type="match status" value="1"/>
</dbReference>
<dbReference type="InterPro" id="IPR002467">
    <property type="entry name" value="Pept_M24A_MAP1"/>
</dbReference>
<dbReference type="Proteomes" id="UP000315925">
    <property type="component" value="Chromosome"/>
</dbReference>
<dbReference type="AlphaFoldDB" id="A0A0C1RMW6"/>
<gene>
    <name evidence="6" type="primary">map</name>
    <name evidence="9" type="ORF">A946_01165</name>
    <name evidence="10" type="ORF">kam1_1460</name>
</gene>
<dbReference type="InterPro" id="IPR000994">
    <property type="entry name" value="Pept_M24"/>
</dbReference>
<feature type="binding site" evidence="6">
    <location>
        <position position="232"/>
    </location>
    <ligand>
        <name>a divalent metal cation</name>
        <dbReference type="ChEBI" id="CHEBI:60240"/>
        <label>1</label>
    </ligand>
</feature>
<evidence type="ECO:0000259" key="8">
    <source>
        <dbReference type="Pfam" id="PF00557"/>
    </source>
</evidence>
<dbReference type="EMBL" id="CP037899">
    <property type="protein sequence ID" value="QDQ42682.1"/>
    <property type="molecule type" value="Genomic_DNA"/>
</dbReference>
<dbReference type="STRING" id="1202785.A946_01165"/>
<dbReference type="GO" id="GO:0046872">
    <property type="term" value="F:metal ion binding"/>
    <property type="evidence" value="ECO:0007669"/>
    <property type="project" value="UniProtKB-UniRule"/>
</dbReference>
<dbReference type="GO" id="GO:0004239">
    <property type="term" value="F:initiator methionyl aminopeptidase activity"/>
    <property type="evidence" value="ECO:0007669"/>
    <property type="project" value="UniProtKB-UniRule"/>
</dbReference>
<dbReference type="RefSeq" id="WP_039720798.1">
    <property type="nucleotide sequence ID" value="NZ_CP037899.1"/>
</dbReference>
<keyword evidence="2 6" id="KW-0031">Aminopeptidase</keyword>
<evidence type="ECO:0000313" key="9">
    <source>
        <dbReference type="EMBL" id="KIE59347.1"/>
    </source>
</evidence>
<feature type="domain" description="Peptidase M24" evidence="8">
    <location>
        <begin position="11"/>
        <end position="239"/>
    </location>
</feature>
<comment type="similarity">
    <text evidence="6">Belongs to the peptidase M24A family. Methionine aminopeptidase type 1 subfamily.</text>
</comment>
<dbReference type="Gene3D" id="3.90.230.10">
    <property type="entry name" value="Creatinase/methionine aminopeptidase superfamily"/>
    <property type="match status" value="1"/>
</dbReference>
<dbReference type="OrthoDB" id="9802055at2"/>
<dbReference type="EMBL" id="JQNX01000001">
    <property type="protein sequence ID" value="KIE59347.1"/>
    <property type="molecule type" value="Genomic_DNA"/>
</dbReference>
<keyword evidence="3 6" id="KW-0645">Protease</keyword>
<feature type="binding site" evidence="6">
    <location>
        <position position="94"/>
    </location>
    <ligand>
        <name>a divalent metal cation</name>
        <dbReference type="ChEBI" id="CHEBI:60240"/>
        <label>1</label>
    </ligand>
</feature>
<organism evidence="10 12">
    <name type="scientific">Methylacidiphilum kamchatkense Kam1</name>
    <dbReference type="NCBI Taxonomy" id="1202785"/>
    <lineage>
        <taxon>Bacteria</taxon>
        <taxon>Pseudomonadati</taxon>
        <taxon>Verrucomicrobiota</taxon>
        <taxon>Methylacidiphilae</taxon>
        <taxon>Methylacidiphilales</taxon>
        <taxon>Methylacidiphilaceae</taxon>
        <taxon>Methylacidiphilum (ex Ratnadevi et al. 2023)</taxon>
    </lineage>
</organism>
<dbReference type="KEGG" id="mkc:kam1_1460"/>
<feature type="binding site" evidence="6">
    <location>
        <position position="232"/>
    </location>
    <ligand>
        <name>a divalent metal cation</name>
        <dbReference type="ChEBI" id="CHEBI:60240"/>
        <label>2</label>
        <note>catalytic</note>
    </ligand>
</feature>
<dbReference type="GO" id="GO:0070006">
    <property type="term" value="F:metalloaminopeptidase activity"/>
    <property type="evidence" value="ECO:0007669"/>
    <property type="project" value="UniProtKB-UniRule"/>
</dbReference>
<feature type="binding site" evidence="6">
    <location>
        <position position="77"/>
    </location>
    <ligand>
        <name>substrate</name>
    </ligand>
</feature>
<evidence type="ECO:0000313" key="12">
    <source>
        <dbReference type="Proteomes" id="UP000315925"/>
    </source>
</evidence>
<feature type="binding site" evidence="6">
    <location>
        <position position="168"/>
    </location>
    <ligand>
        <name>a divalent metal cation</name>
        <dbReference type="ChEBI" id="CHEBI:60240"/>
        <label>2</label>
        <note>catalytic</note>
    </ligand>
</feature>
<dbReference type="PANTHER" id="PTHR43330:SF27">
    <property type="entry name" value="METHIONINE AMINOPEPTIDASE"/>
    <property type="match status" value="1"/>
</dbReference>
<proteinExistence type="inferred from homology"/>
<evidence type="ECO:0000256" key="5">
    <source>
        <dbReference type="ARBA" id="ARBA00022801"/>
    </source>
</evidence>
<feature type="binding site" evidence="6">
    <location>
        <position position="201"/>
    </location>
    <ligand>
        <name>a divalent metal cation</name>
        <dbReference type="ChEBI" id="CHEBI:60240"/>
        <label>2</label>
        <note>catalytic</note>
    </ligand>
</feature>
<dbReference type="CDD" id="cd01086">
    <property type="entry name" value="MetAP1"/>
    <property type="match status" value="1"/>
</dbReference>
<comment type="function">
    <text evidence="1 6">Removes the N-terminal methionine from nascent proteins. The N-terminal methionine is often cleaved when the second residue in the primary sequence is small and uncharged (Met-Ala-, Cys, Gly, Pro, Ser, Thr, or Val). Requires deformylation of the N(alpha)-formylated initiator methionine before it can be hydrolyzed.</text>
</comment>
<dbReference type="GO" id="GO:0006508">
    <property type="term" value="P:proteolysis"/>
    <property type="evidence" value="ECO:0007669"/>
    <property type="project" value="UniProtKB-KW"/>
</dbReference>
<evidence type="ECO:0000313" key="10">
    <source>
        <dbReference type="EMBL" id="QDQ42682.1"/>
    </source>
</evidence>
<dbReference type="Pfam" id="PF00557">
    <property type="entry name" value="Peptidase_M24"/>
    <property type="match status" value="1"/>
</dbReference>
<evidence type="ECO:0000313" key="11">
    <source>
        <dbReference type="Proteomes" id="UP000031594"/>
    </source>
</evidence>
<dbReference type="SUPFAM" id="SSF55920">
    <property type="entry name" value="Creatinase/aminopeptidase"/>
    <property type="match status" value="1"/>
</dbReference>
<dbReference type="PRINTS" id="PR00599">
    <property type="entry name" value="MAPEPTIDASE"/>
</dbReference>
<dbReference type="GO" id="GO:0005829">
    <property type="term" value="C:cytosol"/>
    <property type="evidence" value="ECO:0007669"/>
    <property type="project" value="TreeGrafter"/>
</dbReference>
<dbReference type="PANTHER" id="PTHR43330">
    <property type="entry name" value="METHIONINE AMINOPEPTIDASE"/>
    <property type="match status" value="1"/>
</dbReference>
<evidence type="ECO:0000256" key="2">
    <source>
        <dbReference type="ARBA" id="ARBA00022438"/>
    </source>
</evidence>
<evidence type="ECO:0000256" key="6">
    <source>
        <dbReference type="HAMAP-Rule" id="MF_01974"/>
    </source>
</evidence>
<reference evidence="9 11" key="1">
    <citation type="submission" date="2014-08" db="EMBL/GenBank/DDBJ databases">
        <title>Methylacidiphilum kamchatkense strain Kam1 draft genome sequence.</title>
        <authorList>
            <person name="Birkeland N.-K."/>
            <person name="Erikstad H.A."/>
        </authorList>
    </citation>
    <scope>NUCLEOTIDE SEQUENCE [LARGE SCALE GENOMIC DNA]</scope>
    <source>
        <strain evidence="9 11">Kam1</strain>
    </source>
</reference>
<keyword evidence="11" id="KW-1185">Reference proteome</keyword>